<evidence type="ECO:0000313" key="2">
    <source>
        <dbReference type="Proteomes" id="UP001382904"/>
    </source>
</evidence>
<name>A0ABU8UE48_9ACTN</name>
<dbReference type="Proteomes" id="UP001382904">
    <property type="component" value="Unassembled WGS sequence"/>
</dbReference>
<gene>
    <name evidence="1" type="ORF">WKI68_37550</name>
</gene>
<accession>A0ABU8UE48</accession>
<organism evidence="1 2">
    <name type="scientific">Streptomyces caledonius</name>
    <dbReference type="NCBI Taxonomy" id="3134107"/>
    <lineage>
        <taxon>Bacteria</taxon>
        <taxon>Bacillati</taxon>
        <taxon>Actinomycetota</taxon>
        <taxon>Actinomycetes</taxon>
        <taxon>Kitasatosporales</taxon>
        <taxon>Streptomycetaceae</taxon>
        <taxon>Streptomyces</taxon>
    </lineage>
</organism>
<reference evidence="1 2" key="1">
    <citation type="submission" date="2024-03" db="EMBL/GenBank/DDBJ databases">
        <title>Novel Streptomyces species of biotechnological and ecological value are a feature of Machair soil.</title>
        <authorList>
            <person name="Prole J.R."/>
            <person name="Goodfellow M."/>
            <person name="Allenby N."/>
            <person name="Ward A.C."/>
        </authorList>
    </citation>
    <scope>NUCLEOTIDE SEQUENCE [LARGE SCALE GENOMIC DNA]</scope>
    <source>
        <strain evidence="1 2">MS1.HAVA.3</strain>
    </source>
</reference>
<keyword evidence="2" id="KW-1185">Reference proteome</keyword>
<comment type="caution">
    <text evidence="1">The sequence shown here is derived from an EMBL/GenBank/DDBJ whole genome shotgun (WGS) entry which is preliminary data.</text>
</comment>
<sequence>MTSRAVVAEQQAALTRLLLPYVDAPFTGKVFVRGVLPMAPRAGKVRLVVGGRKAHTPDRLRVYEVRIRDPYEMLGVLRELCTGTHIYSGDSVSTLMGMMLVRAEEPEPGPPGPDGNTLALLHGLTQPRPGSRRAPETRLRGFLYRGVDRLRLYCDSPNASDASGVVGIDVRPSQPFGELISALPTLDSHESDDPHCRALVDLT</sequence>
<proteinExistence type="predicted"/>
<dbReference type="EMBL" id="JBBKAM010000003">
    <property type="protein sequence ID" value="MEJ8645383.1"/>
    <property type="molecule type" value="Genomic_DNA"/>
</dbReference>
<protein>
    <submittedName>
        <fullName evidence="1">Uncharacterized protein</fullName>
    </submittedName>
</protein>
<evidence type="ECO:0000313" key="1">
    <source>
        <dbReference type="EMBL" id="MEJ8645383.1"/>
    </source>
</evidence>